<comment type="caution">
    <text evidence="1">The sequence shown here is derived from an EMBL/GenBank/DDBJ whole genome shotgun (WGS) entry which is preliminary data.</text>
</comment>
<dbReference type="EMBL" id="JAPWTJ010000298">
    <property type="protein sequence ID" value="KAJ8979974.1"/>
    <property type="molecule type" value="Genomic_DNA"/>
</dbReference>
<accession>A0ABQ9JQY4</accession>
<proteinExistence type="predicted"/>
<evidence type="ECO:0000313" key="2">
    <source>
        <dbReference type="Proteomes" id="UP001162164"/>
    </source>
</evidence>
<name>A0ABQ9JQY4_9CUCU</name>
<sequence>MFYIKEPSSVGSPWTLSQMKDDKTVSISRNTIEDLKNYHVLGIEFLYRSYRKQVRRYLTFFSSVLKIILSLKGAILNEEEDLNMHLQVSAFLNAIYNHAERKLVLVVTPDKSIVCWHYNLTKHGGLNVQIITPHTCPEDFDQEHGLVILLRFTDIKLAEYLIDYNYLSVIIDNFDEIATKMIVKKLHGTFNIGLTRRNFYIDPNQKLQWAMLNWSNPGCVGKLTDFYEIDNDNFANFRDNYRHWWFRLTWSFSESFKEPTCEGKQEYMRTLSKWAVAYNIKNCTTLKRELKTRKRKKM</sequence>
<organism evidence="1 2">
    <name type="scientific">Molorchus minor</name>
    <dbReference type="NCBI Taxonomy" id="1323400"/>
    <lineage>
        <taxon>Eukaryota</taxon>
        <taxon>Metazoa</taxon>
        <taxon>Ecdysozoa</taxon>
        <taxon>Arthropoda</taxon>
        <taxon>Hexapoda</taxon>
        <taxon>Insecta</taxon>
        <taxon>Pterygota</taxon>
        <taxon>Neoptera</taxon>
        <taxon>Endopterygota</taxon>
        <taxon>Coleoptera</taxon>
        <taxon>Polyphaga</taxon>
        <taxon>Cucujiformia</taxon>
        <taxon>Chrysomeloidea</taxon>
        <taxon>Cerambycidae</taxon>
        <taxon>Lamiinae</taxon>
        <taxon>Monochamini</taxon>
        <taxon>Molorchus</taxon>
    </lineage>
</organism>
<keyword evidence="2" id="KW-1185">Reference proteome</keyword>
<gene>
    <name evidence="1" type="ORF">NQ317_013723</name>
</gene>
<reference evidence="1" key="1">
    <citation type="journal article" date="2023" name="Insect Mol. Biol.">
        <title>Genome sequencing provides insights into the evolution of gene families encoding plant cell wall-degrading enzymes in longhorned beetles.</title>
        <authorList>
            <person name="Shin N.R."/>
            <person name="Okamura Y."/>
            <person name="Kirsch R."/>
            <person name="Pauchet Y."/>
        </authorList>
    </citation>
    <scope>NUCLEOTIDE SEQUENCE</scope>
    <source>
        <strain evidence="1">MMC_N1</strain>
    </source>
</reference>
<protein>
    <submittedName>
        <fullName evidence="1">Uncharacterized protein</fullName>
    </submittedName>
</protein>
<evidence type="ECO:0000313" key="1">
    <source>
        <dbReference type="EMBL" id="KAJ8979974.1"/>
    </source>
</evidence>
<dbReference type="Proteomes" id="UP001162164">
    <property type="component" value="Unassembled WGS sequence"/>
</dbReference>